<feature type="compositionally biased region" description="Polar residues" evidence="1">
    <location>
        <begin position="1"/>
        <end position="46"/>
    </location>
</feature>
<name>A0A3S4F0G3_9PEZI</name>
<reference evidence="2 3" key="1">
    <citation type="submission" date="2018-04" db="EMBL/GenBank/DDBJ databases">
        <authorList>
            <person name="Huttner S."/>
            <person name="Dainat J."/>
        </authorList>
    </citation>
    <scope>NUCLEOTIDE SEQUENCE [LARGE SCALE GENOMIC DNA]</scope>
</reference>
<feature type="region of interest" description="Disordered" evidence="1">
    <location>
        <begin position="1"/>
        <end position="69"/>
    </location>
</feature>
<organism evidence="2 3">
    <name type="scientific">Thermothielavioides terrestris</name>
    <dbReference type="NCBI Taxonomy" id="2587410"/>
    <lineage>
        <taxon>Eukaryota</taxon>
        <taxon>Fungi</taxon>
        <taxon>Dikarya</taxon>
        <taxon>Ascomycota</taxon>
        <taxon>Pezizomycotina</taxon>
        <taxon>Sordariomycetes</taxon>
        <taxon>Sordariomycetidae</taxon>
        <taxon>Sordariales</taxon>
        <taxon>Chaetomiaceae</taxon>
        <taxon>Thermothielavioides</taxon>
    </lineage>
</organism>
<sequence>MNKTALRTSASRNTTALASGSSASILPASEASTSVVPSQMAPTQASRNRRATPTCGVSSLSRYPRPPRAAMQACASGTVAWQA</sequence>
<evidence type="ECO:0000256" key="1">
    <source>
        <dbReference type="SAM" id="MobiDB-lite"/>
    </source>
</evidence>
<evidence type="ECO:0000313" key="2">
    <source>
        <dbReference type="EMBL" id="SPQ21037.1"/>
    </source>
</evidence>
<accession>A0A3S4F0G3</accession>
<protein>
    <submittedName>
        <fullName evidence="2">Cdc7fad4-84b8-459f-b046-449270c355a0</fullName>
    </submittedName>
</protein>
<proteinExistence type="predicted"/>
<evidence type="ECO:0000313" key="3">
    <source>
        <dbReference type="Proteomes" id="UP000289323"/>
    </source>
</evidence>
<dbReference type="Proteomes" id="UP000289323">
    <property type="component" value="Unassembled WGS sequence"/>
</dbReference>
<gene>
    <name evidence="2" type="ORF">TT172_LOCUS3456</name>
</gene>
<dbReference type="EMBL" id="OUUZ01000008">
    <property type="protein sequence ID" value="SPQ21037.1"/>
    <property type="molecule type" value="Genomic_DNA"/>
</dbReference>
<dbReference type="AlphaFoldDB" id="A0A3S4F0G3"/>